<evidence type="ECO:0000313" key="2">
    <source>
        <dbReference type="EMBL" id="CAF2859663.1"/>
    </source>
</evidence>
<feature type="region of interest" description="Disordered" evidence="1">
    <location>
        <begin position="29"/>
        <end position="57"/>
    </location>
</feature>
<accession>A0A7R8H581</accession>
<organism evidence="2 3">
    <name type="scientific">Lepeophtheirus salmonis</name>
    <name type="common">Salmon louse</name>
    <name type="synonym">Caligus salmonis</name>
    <dbReference type="NCBI Taxonomy" id="72036"/>
    <lineage>
        <taxon>Eukaryota</taxon>
        <taxon>Metazoa</taxon>
        <taxon>Ecdysozoa</taxon>
        <taxon>Arthropoda</taxon>
        <taxon>Crustacea</taxon>
        <taxon>Multicrustacea</taxon>
        <taxon>Hexanauplia</taxon>
        <taxon>Copepoda</taxon>
        <taxon>Siphonostomatoida</taxon>
        <taxon>Caligidae</taxon>
        <taxon>Lepeophtheirus</taxon>
    </lineage>
</organism>
<sequence>MATREVQLINPVYQLILQSALQMKLSSSSMTYNNSTSNNNNNNSRGNPDHSSSFNVSQQSSSASAMCGMEEVAYQYPNYGDAYFWKNYDHLGFNYATGGYRAPPPHHVPSGVAATSKWASDPHIQTCGVDYSGSNGSNSSSTNSTTAAALYNPHQNQWLGAGGSSSGGENISSFGFAIAGFELKFQKNHKISPKSPS</sequence>
<keyword evidence="3" id="KW-1185">Reference proteome</keyword>
<gene>
    <name evidence="2" type="ORF">LSAA_5994</name>
</gene>
<feature type="compositionally biased region" description="Low complexity" evidence="1">
    <location>
        <begin position="29"/>
        <end position="44"/>
    </location>
</feature>
<proteinExistence type="predicted"/>
<dbReference type="AlphaFoldDB" id="A0A7R8H581"/>
<evidence type="ECO:0000256" key="1">
    <source>
        <dbReference type="SAM" id="MobiDB-lite"/>
    </source>
</evidence>
<dbReference type="EMBL" id="HG994594">
    <property type="protein sequence ID" value="CAF2859663.1"/>
    <property type="molecule type" value="Genomic_DNA"/>
</dbReference>
<dbReference type="Proteomes" id="UP000675881">
    <property type="component" value="Chromosome 15"/>
</dbReference>
<protein>
    <submittedName>
        <fullName evidence="2">(salmon louse) hypothetical protein</fullName>
    </submittedName>
</protein>
<evidence type="ECO:0000313" key="3">
    <source>
        <dbReference type="Proteomes" id="UP000675881"/>
    </source>
</evidence>
<name>A0A7R8H581_LEPSM</name>
<reference evidence="2" key="1">
    <citation type="submission" date="2021-02" db="EMBL/GenBank/DDBJ databases">
        <authorList>
            <person name="Bekaert M."/>
        </authorList>
    </citation>
    <scope>NUCLEOTIDE SEQUENCE</scope>
    <source>
        <strain evidence="2">IoA-00</strain>
    </source>
</reference>
<dbReference type="OrthoDB" id="6247875at2759"/>